<dbReference type="Proteomes" id="UP000000763">
    <property type="component" value="Chromosome 7"/>
</dbReference>
<reference evidence="2" key="2">
    <citation type="journal article" date="2008" name="Nucleic Acids Res.">
        <title>The rice annotation project database (RAP-DB): 2008 update.</title>
        <authorList>
            <consortium name="The rice annotation project (RAP)"/>
        </authorList>
    </citation>
    <scope>GENOME REANNOTATION</scope>
    <source>
        <strain evidence="2">cv. Nipponbare</strain>
    </source>
</reference>
<protein>
    <submittedName>
        <fullName evidence="1">Uncharacterized protein</fullName>
    </submittedName>
</protein>
<proteinExistence type="predicted"/>
<evidence type="ECO:0000313" key="1">
    <source>
        <dbReference type="EMBL" id="BAC20914.1"/>
    </source>
</evidence>
<organism evidence="1 2">
    <name type="scientific">Oryza sativa subsp. japonica</name>
    <name type="common">Rice</name>
    <dbReference type="NCBI Taxonomy" id="39947"/>
    <lineage>
        <taxon>Eukaryota</taxon>
        <taxon>Viridiplantae</taxon>
        <taxon>Streptophyta</taxon>
        <taxon>Embryophyta</taxon>
        <taxon>Tracheophyta</taxon>
        <taxon>Spermatophyta</taxon>
        <taxon>Magnoliopsida</taxon>
        <taxon>Liliopsida</taxon>
        <taxon>Poales</taxon>
        <taxon>Poaceae</taxon>
        <taxon>BOP clade</taxon>
        <taxon>Oryzoideae</taxon>
        <taxon>Oryzeae</taxon>
        <taxon>Oryzinae</taxon>
        <taxon>Oryza</taxon>
        <taxon>Oryza sativa</taxon>
    </lineage>
</organism>
<name>Q8H2K4_ORYSJ</name>
<reference evidence="2" key="1">
    <citation type="journal article" date="2005" name="Nature">
        <title>The map-based sequence of the rice genome.</title>
        <authorList>
            <consortium name="International rice genome sequencing project (IRGSP)"/>
            <person name="Matsumoto T."/>
            <person name="Wu J."/>
            <person name="Kanamori H."/>
            <person name="Katayose Y."/>
            <person name="Fujisawa M."/>
            <person name="Namiki N."/>
            <person name="Mizuno H."/>
            <person name="Yamamoto K."/>
            <person name="Antonio B.A."/>
            <person name="Baba T."/>
            <person name="Sakata K."/>
            <person name="Nagamura Y."/>
            <person name="Aoki H."/>
            <person name="Arikawa K."/>
            <person name="Arita K."/>
            <person name="Bito T."/>
            <person name="Chiden Y."/>
            <person name="Fujitsuka N."/>
            <person name="Fukunaka R."/>
            <person name="Hamada M."/>
            <person name="Harada C."/>
            <person name="Hayashi A."/>
            <person name="Hijishita S."/>
            <person name="Honda M."/>
            <person name="Hosokawa S."/>
            <person name="Ichikawa Y."/>
            <person name="Idonuma A."/>
            <person name="Iijima M."/>
            <person name="Ikeda M."/>
            <person name="Ikeno M."/>
            <person name="Ito K."/>
            <person name="Ito S."/>
            <person name="Ito T."/>
            <person name="Ito Y."/>
            <person name="Ito Y."/>
            <person name="Iwabuchi A."/>
            <person name="Kamiya K."/>
            <person name="Karasawa W."/>
            <person name="Kurita K."/>
            <person name="Katagiri S."/>
            <person name="Kikuta A."/>
            <person name="Kobayashi H."/>
            <person name="Kobayashi N."/>
            <person name="Machita K."/>
            <person name="Maehara T."/>
            <person name="Masukawa M."/>
            <person name="Mizubayashi T."/>
            <person name="Mukai Y."/>
            <person name="Nagasaki H."/>
            <person name="Nagata Y."/>
            <person name="Naito S."/>
            <person name="Nakashima M."/>
            <person name="Nakama Y."/>
            <person name="Nakamichi Y."/>
            <person name="Nakamura M."/>
            <person name="Meguro A."/>
            <person name="Negishi M."/>
            <person name="Ohta I."/>
            <person name="Ohta T."/>
            <person name="Okamoto M."/>
            <person name="Ono N."/>
            <person name="Saji S."/>
            <person name="Sakaguchi M."/>
            <person name="Sakai K."/>
            <person name="Shibata M."/>
            <person name="Shimokawa T."/>
            <person name="Song J."/>
            <person name="Takazaki Y."/>
            <person name="Terasawa K."/>
            <person name="Tsugane M."/>
            <person name="Tsuji K."/>
            <person name="Ueda S."/>
            <person name="Waki K."/>
            <person name="Yamagata H."/>
            <person name="Yamamoto M."/>
            <person name="Yamamoto S."/>
            <person name="Yamane H."/>
            <person name="Yoshiki S."/>
            <person name="Yoshihara R."/>
            <person name="Yukawa K."/>
            <person name="Zhong H."/>
            <person name="Yano M."/>
            <person name="Yuan Q."/>
            <person name="Ouyang S."/>
            <person name="Liu J."/>
            <person name="Jones K.M."/>
            <person name="Gansberger K."/>
            <person name="Moffat K."/>
            <person name="Hill J."/>
            <person name="Bera J."/>
            <person name="Fadrosh D."/>
            <person name="Jin S."/>
            <person name="Johri S."/>
            <person name="Kim M."/>
            <person name="Overton L."/>
            <person name="Reardon M."/>
            <person name="Tsitrin T."/>
            <person name="Vuong H."/>
            <person name="Weaver B."/>
            <person name="Ciecko A."/>
            <person name="Tallon L."/>
            <person name="Jackson J."/>
            <person name="Pai G."/>
            <person name="Aken S.V."/>
            <person name="Utterback T."/>
            <person name="Reidmuller S."/>
            <person name="Feldblyum T."/>
            <person name="Hsiao J."/>
            <person name="Zismann V."/>
            <person name="Iobst S."/>
            <person name="de Vazeille A.R."/>
            <person name="Buell C.R."/>
            <person name="Ying K."/>
            <person name="Li Y."/>
            <person name="Lu T."/>
            <person name="Huang Y."/>
            <person name="Zhao Q."/>
            <person name="Feng Q."/>
            <person name="Zhang L."/>
            <person name="Zhu J."/>
            <person name="Weng Q."/>
            <person name="Mu J."/>
            <person name="Lu Y."/>
            <person name="Fan D."/>
            <person name="Liu Y."/>
            <person name="Guan J."/>
            <person name="Zhang Y."/>
            <person name="Yu S."/>
            <person name="Liu X."/>
            <person name="Zhang Y."/>
            <person name="Hong G."/>
            <person name="Han B."/>
            <person name="Choisne N."/>
            <person name="Demange N."/>
            <person name="Orjeda G."/>
            <person name="Samain S."/>
            <person name="Cattolico L."/>
            <person name="Pelletier E."/>
            <person name="Couloux A."/>
            <person name="Segurens B."/>
            <person name="Wincker P."/>
            <person name="D'Hont A."/>
            <person name="Scarpelli C."/>
            <person name="Weissenbach J."/>
            <person name="Salanoubat M."/>
            <person name="Quetier F."/>
            <person name="Yu Y."/>
            <person name="Kim H.R."/>
            <person name="Rambo T."/>
            <person name="Currie J."/>
            <person name="Collura K."/>
            <person name="Luo M."/>
            <person name="Yang T."/>
            <person name="Ammiraju J.S.S."/>
            <person name="Engler F."/>
            <person name="Soderlund C."/>
            <person name="Wing R.A."/>
            <person name="Palmer L.E."/>
            <person name="de la Bastide M."/>
            <person name="Spiegel L."/>
            <person name="Nascimento L."/>
            <person name="Zutavern T."/>
            <person name="O'Shaughnessy A."/>
            <person name="Dike S."/>
            <person name="Dedhia N."/>
            <person name="Preston R."/>
            <person name="Balija V."/>
            <person name="McCombie W.R."/>
            <person name="Chow T."/>
            <person name="Chen H."/>
            <person name="Chung M."/>
            <person name="Chen C."/>
            <person name="Shaw J."/>
            <person name="Wu H."/>
            <person name="Hsiao K."/>
            <person name="Chao Y."/>
            <person name="Chu M."/>
            <person name="Cheng C."/>
            <person name="Hour A."/>
            <person name="Lee P."/>
            <person name="Lin S."/>
            <person name="Lin Y."/>
            <person name="Liou J."/>
            <person name="Liu S."/>
            <person name="Hsing Y."/>
            <person name="Raghuvanshi S."/>
            <person name="Mohanty A."/>
            <person name="Bharti A.K."/>
            <person name="Gaur A."/>
            <person name="Gupta V."/>
            <person name="Kumar D."/>
            <person name="Ravi V."/>
            <person name="Vij S."/>
            <person name="Kapur A."/>
            <person name="Khurana P."/>
            <person name="Khurana P."/>
            <person name="Khurana J.P."/>
            <person name="Tyagi A.K."/>
            <person name="Gaikwad K."/>
            <person name="Singh A."/>
            <person name="Dalal V."/>
            <person name="Srivastava S."/>
            <person name="Dixit A."/>
            <person name="Pal A.K."/>
            <person name="Ghazi I.A."/>
            <person name="Yadav M."/>
            <person name="Pandit A."/>
            <person name="Bhargava A."/>
            <person name="Sureshbabu K."/>
            <person name="Batra K."/>
            <person name="Sharma T.R."/>
            <person name="Mohapatra T."/>
            <person name="Singh N.K."/>
            <person name="Messing J."/>
            <person name="Nelson A.B."/>
            <person name="Fuks G."/>
            <person name="Kavchok S."/>
            <person name="Keizer G."/>
            <person name="Linton E."/>
            <person name="Llaca V."/>
            <person name="Song R."/>
            <person name="Tanyolac B."/>
            <person name="Young S."/>
            <person name="Ho-Il K."/>
            <person name="Hahn J.H."/>
            <person name="Sangsakoo G."/>
            <person name="Vanavichit A."/>
            <person name="de Mattos Luiz.A.T."/>
            <person name="Zimmer P.D."/>
            <person name="Malone G."/>
            <person name="Dellagostin O."/>
            <person name="de Oliveira A.C."/>
            <person name="Bevan M."/>
            <person name="Bancroft I."/>
            <person name="Minx P."/>
            <person name="Cordum H."/>
            <person name="Wilson R."/>
            <person name="Cheng Z."/>
            <person name="Jin W."/>
            <person name="Jiang J."/>
            <person name="Leong S.A."/>
            <person name="Iwama H."/>
            <person name="Gojobori T."/>
            <person name="Itoh T."/>
            <person name="Niimura Y."/>
            <person name="Fujii Y."/>
            <person name="Habara T."/>
            <person name="Sakai H."/>
            <person name="Sato Y."/>
            <person name="Wilson G."/>
            <person name="Kumar K."/>
            <person name="McCouch S."/>
            <person name="Juretic N."/>
            <person name="Hoen D."/>
            <person name="Wright S."/>
            <person name="Bruskiewich R."/>
            <person name="Bureau T."/>
            <person name="Miyao A."/>
            <person name="Hirochika H."/>
            <person name="Nishikawa T."/>
            <person name="Kadowaki K."/>
            <person name="Sugiura M."/>
            <person name="Burr B."/>
            <person name="Sasaki T."/>
        </authorList>
    </citation>
    <scope>NUCLEOTIDE SEQUENCE [LARGE SCALE GENOMIC DNA]</scope>
    <source>
        <strain evidence="2">cv. Nipponbare</strain>
    </source>
</reference>
<evidence type="ECO:0000313" key="2">
    <source>
        <dbReference type="Proteomes" id="UP000000763"/>
    </source>
</evidence>
<gene>
    <name evidence="1" type="primary">OSJNBa0016A21.115</name>
</gene>
<accession>Q8H2K4</accession>
<dbReference type="EMBL" id="AP005764">
    <property type="protein sequence ID" value="BAC20914.1"/>
    <property type="molecule type" value="Genomic_DNA"/>
</dbReference>
<dbReference type="AlphaFoldDB" id="Q8H2K4"/>
<sequence>MSSAVAIAIAIASPPHAWNGDHLGEVVKARQGRNLFFSIYVTMSRAMSSRNQDRARRVFGMEHFAPSRMRWSSSPPSRTSWNSSRPACFGCIVRGGGMEEERKERNGKEEEDKAL</sequence>